<evidence type="ECO:0000256" key="1">
    <source>
        <dbReference type="ARBA" id="ARBA00004370"/>
    </source>
</evidence>
<name>A0A1S9RDB8_PENBI</name>
<comment type="similarity">
    <text evidence="2">Belongs to the paxM FAD-dependent monooxygenase family.</text>
</comment>
<comment type="caution">
    <text evidence="11">The sequence shown here is derived from an EMBL/GenBank/DDBJ whole genome shotgun (WGS) entry which is preliminary data.</text>
</comment>
<protein>
    <submittedName>
        <fullName evidence="11">FAD binding domain protein</fullName>
    </submittedName>
</protein>
<organism evidence="11 12">
    <name type="scientific">Penicillium brasilianum</name>
    <dbReference type="NCBI Taxonomy" id="104259"/>
    <lineage>
        <taxon>Eukaryota</taxon>
        <taxon>Fungi</taxon>
        <taxon>Dikarya</taxon>
        <taxon>Ascomycota</taxon>
        <taxon>Pezizomycotina</taxon>
        <taxon>Eurotiomycetes</taxon>
        <taxon>Eurotiomycetidae</taxon>
        <taxon>Eurotiales</taxon>
        <taxon>Aspergillaceae</taxon>
        <taxon>Penicillium</taxon>
    </lineage>
</organism>
<gene>
    <name evidence="11" type="ORF">PEBR_34497</name>
</gene>
<dbReference type="Proteomes" id="UP000190744">
    <property type="component" value="Unassembled WGS sequence"/>
</dbReference>
<dbReference type="InterPro" id="IPR036188">
    <property type="entry name" value="FAD/NAD-bd_sf"/>
</dbReference>
<dbReference type="AlphaFoldDB" id="A0A1S9RDB8"/>
<evidence type="ECO:0000256" key="2">
    <source>
        <dbReference type="ARBA" id="ARBA00007992"/>
    </source>
</evidence>
<dbReference type="GO" id="GO:0016020">
    <property type="term" value="C:membrane"/>
    <property type="evidence" value="ECO:0007669"/>
    <property type="project" value="UniProtKB-SubCell"/>
</dbReference>
<evidence type="ECO:0000256" key="7">
    <source>
        <dbReference type="ARBA" id="ARBA00023002"/>
    </source>
</evidence>
<dbReference type="InterPro" id="IPR050562">
    <property type="entry name" value="FAD_mOase_fung"/>
</dbReference>
<evidence type="ECO:0000256" key="6">
    <source>
        <dbReference type="ARBA" id="ARBA00022989"/>
    </source>
</evidence>
<dbReference type="PRINTS" id="PR00420">
    <property type="entry name" value="RNGMNOXGNASE"/>
</dbReference>
<proteinExistence type="inferred from homology"/>
<keyword evidence="5" id="KW-0274">FAD</keyword>
<evidence type="ECO:0000256" key="3">
    <source>
        <dbReference type="ARBA" id="ARBA00022630"/>
    </source>
</evidence>
<evidence type="ECO:0000256" key="5">
    <source>
        <dbReference type="ARBA" id="ARBA00022827"/>
    </source>
</evidence>
<dbReference type="Pfam" id="PF01494">
    <property type="entry name" value="FAD_binding_3"/>
    <property type="match status" value="1"/>
</dbReference>
<dbReference type="SUPFAM" id="SSF51905">
    <property type="entry name" value="FAD/NAD(P)-binding domain"/>
    <property type="match status" value="1"/>
</dbReference>
<reference evidence="12" key="1">
    <citation type="submission" date="2015-09" db="EMBL/GenBank/DDBJ databases">
        <authorList>
            <person name="Fill T.P."/>
            <person name="Baretta J.F."/>
            <person name="de Almeida L.G."/>
            <person name="Rocha M."/>
            <person name="de Souza D.H."/>
            <person name="Malavazi I."/>
            <person name="Cerdeira L.T."/>
            <person name="Hong H."/>
            <person name="Samborskyy M."/>
            <person name="de Vasconcelos A.T."/>
            <person name="Leadlay P."/>
            <person name="Rodrigues-Filho E."/>
        </authorList>
    </citation>
    <scope>NUCLEOTIDE SEQUENCE [LARGE SCALE GENOMIC DNA]</scope>
    <source>
        <strain evidence="12">LaBioMMi 136</strain>
    </source>
</reference>
<feature type="domain" description="FAD-binding" evidence="10">
    <location>
        <begin position="10"/>
        <end position="321"/>
    </location>
</feature>
<evidence type="ECO:0000259" key="10">
    <source>
        <dbReference type="Pfam" id="PF01494"/>
    </source>
</evidence>
<evidence type="ECO:0000256" key="8">
    <source>
        <dbReference type="ARBA" id="ARBA00023136"/>
    </source>
</evidence>
<dbReference type="PANTHER" id="PTHR47356:SF2">
    <property type="entry name" value="FAD-BINDING DOMAIN-CONTAINING PROTEIN-RELATED"/>
    <property type="match status" value="1"/>
</dbReference>
<dbReference type="PANTHER" id="PTHR47356">
    <property type="entry name" value="FAD-DEPENDENT MONOOXYGENASE ASQG-RELATED"/>
    <property type="match status" value="1"/>
</dbReference>
<sequence length="460" mass="51181">MTSSSKRPFRVIVVGGGVGGLTAAHTLHRANIDFVVLEKGEIAPPIGASIGIYPQGSRILEQIGCLKPVEAECYPLGKSINILPDGRIIANSDFFAHSRSYHGYPIPVLERRRFLEILYEQLPDKSKVRTKSGVVDIIDRLDGVKVVLEDGTAEEGDLVIGCDGVHSTVRSLMWRNANATIPGFITTAEKKSLFCDWTALVGLSPTLPGQKKYTFWFVFFKNPQRLHWPSRPRWSNADAEQRARECADCPISRTQVFGELWKTRIRGELVNVEEGLFNHMYFGRVVLAGDAVHKMTPNVGLGGNSAMESIVLLSNLLNRAIQIHPGGRPDIKLVEQVLSEYQTLTNERMRQIIDFSNLATRIQAWDTLFHKILSRVVPFLPDTTFAKQAAQLIKASRKLEYVQLPKRAVRGTMPWDDELHLALSESKSGKENSAASFQGIPILVLCMALSCFLISSLFSV</sequence>
<keyword evidence="4 9" id="KW-0812">Transmembrane</keyword>
<evidence type="ECO:0000256" key="4">
    <source>
        <dbReference type="ARBA" id="ARBA00022692"/>
    </source>
</evidence>
<dbReference type="GO" id="GO:0004497">
    <property type="term" value="F:monooxygenase activity"/>
    <property type="evidence" value="ECO:0007669"/>
    <property type="project" value="InterPro"/>
</dbReference>
<keyword evidence="6 9" id="KW-1133">Transmembrane helix</keyword>
<evidence type="ECO:0000313" key="12">
    <source>
        <dbReference type="Proteomes" id="UP000190744"/>
    </source>
</evidence>
<feature type="transmembrane region" description="Helical" evidence="9">
    <location>
        <begin position="440"/>
        <end position="458"/>
    </location>
</feature>
<comment type="subcellular location">
    <subcellularLocation>
        <location evidence="1">Membrane</location>
    </subcellularLocation>
</comment>
<dbReference type="InterPro" id="IPR002938">
    <property type="entry name" value="FAD-bd"/>
</dbReference>
<evidence type="ECO:0000313" key="11">
    <source>
        <dbReference type="EMBL" id="OOQ83533.1"/>
    </source>
</evidence>
<evidence type="ECO:0000256" key="9">
    <source>
        <dbReference type="SAM" id="Phobius"/>
    </source>
</evidence>
<keyword evidence="7" id="KW-0560">Oxidoreductase</keyword>
<dbReference type="Gene3D" id="3.50.50.60">
    <property type="entry name" value="FAD/NAD(P)-binding domain"/>
    <property type="match status" value="1"/>
</dbReference>
<dbReference type="EMBL" id="LJBN01000195">
    <property type="protein sequence ID" value="OOQ83533.1"/>
    <property type="molecule type" value="Genomic_DNA"/>
</dbReference>
<keyword evidence="8 9" id="KW-0472">Membrane</keyword>
<accession>A0A1S9RDB8</accession>
<keyword evidence="3" id="KW-0285">Flavoprotein</keyword>
<dbReference type="GO" id="GO:0071949">
    <property type="term" value="F:FAD binding"/>
    <property type="evidence" value="ECO:0007669"/>
    <property type="project" value="InterPro"/>
</dbReference>